<proteinExistence type="predicted"/>
<organism evidence="2 3">
    <name type="scientific">Brassica napus</name>
    <name type="common">Rape</name>
    <dbReference type="NCBI Taxonomy" id="3708"/>
    <lineage>
        <taxon>Eukaryota</taxon>
        <taxon>Viridiplantae</taxon>
        <taxon>Streptophyta</taxon>
        <taxon>Embryophyta</taxon>
        <taxon>Tracheophyta</taxon>
        <taxon>Spermatophyta</taxon>
        <taxon>Magnoliopsida</taxon>
        <taxon>eudicotyledons</taxon>
        <taxon>Gunneridae</taxon>
        <taxon>Pentapetalae</taxon>
        <taxon>rosids</taxon>
        <taxon>malvids</taxon>
        <taxon>Brassicales</taxon>
        <taxon>Brassicaceae</taxon>
        <taxon>Brassiceae</taxon>
        <taxon>Brassica</taxon>
    </lineage>
</organism>
<keyword evidence="1" id="KW-0175">Coiled coil</keyword>
<protein>
    <submittedName>
        <fullName evidence="2">BnaC07g50620D protein</fullName>
    </submittedName>
</protein>
<reference evidence="2 3" key="1">
    <citation type="journal article" date="2014" name="Science">
        <title>Plant genetics. Early allopolyploid evolution in the post-Neolithic Brassica napus oilseed genome.</title>
        <authorList>
            <person name="Chalhoub B."/>
            <person name="Denoeud F."/>
            <person name="Liu S."/>
            <person name="Parkin I.A."/>
            <person name="Tang H."/>
            <person name="Wang X."/>
            <person name="Chiquet J."/>
            <person name="Belcram H."/>
            <person name="Tong C."/>
            <person name="Samans B."/>
            <person name="Correa M."/>
            <person name="Da Silva C."/>
            <person name="Just J."/>
            <person name="Falentin C."/>
            <person name="Koh C.S."/>
            <person name="Le Clainche I."/>
            <person name="Bernard M."/>
            <person name="Bento P."/>
            <person name="Noel B."/>
            <person name="Labadie K."/>
            <person name="Alberti A."/>
            <person name="Charles M."/>
            <person name="Arnaud D."/>
            <person name="Guo H."/>
            <person name="Daviaud C."/>
            <person name="Alamery S."/>
            <person name="Jabbari K."/>
            <person name="Zhao M."/>
            <person name="Edger P.P."/>
            <person name="Chelaifa H."/>
            <person name="Tack D."/>
            <person name="Lassalle G."/>
            <person name="Mestiri I."/>
            <person name="Schnel N."/>
            <person name="Le Paslier M.C."/>
            <person name="Fan G."/>
            <person name="Renault V."/>
            <person name="Bayer P.E."/>
            <person name="Golicz A.A."/>
            <person name="Manoli S."/>
            <person name="Lee T.H."/>
            <person name="Thi V.H."/>
            <person name="Chalabi S."/>
            <person name="Hu Q."/>
            <person name="Fan C."/>
            <person name="Tollenaere R."/>
            <person name="Lu Y."/>
            <person name="Battail C."/>
            <person name="Shen J."/>
            <person name="Sidebottom C.H."/>
            <person name="Wang X."/>
            <person name="Canaguier A."/>
            <person name="Chauveau A."/>
            <person name="Berard A."/>
            <person name="Deniot G."/>
            <person name="Guan M."/>
            <person name="Liu Z."/>
            <person name="Sun F."/>
            <person name="Lim Y.P."/>
            <person name="Lyons E."/>
            <person name="Town C.D."/>
            <person name="Bancroft I."/>
            <person name="Wang X."/>
            <person name="Meng J."/>
            <person name="Ma J."/>
            <person name="Pires J.C."/>
            <person name="King G.J."/>
            <person name="Brunel D."/>
            <person name="Delourme R."/>
            <person name="Renard M."/>
            <person name="Aury J.M."/>
            <person name="Adams K.L."/>
            <person name="Batley J."/>
            <person name="Snowdon R.J."/>
            <person name="Tost J."/>
            <person name="Edwards D."/>
            <person name="Zhou Y."/>
            <person name="Hua W."/>
            <person name="Sharpe A.G."/>
            <person name="Paterson A.H."/>
            <person name="Guan C."/>
            <person name="Wincker P."/>
        </authorList>
    </citation>
    <scope>NUCLEOTIDE SEQUENCE [LARGE SCALE GENOMIC DNA]</scope>
    <source>
        <strain evidence="3">cv. Darmor-bzh</strain>
    </source>
</reference>
<keyword evidence="3" id="KW-1185">Reference proteome</keyword>
<dbReference type="PaxDb" id="3708-A0A078J6B8"/>
<evidence type="ECO:0000313" key="3">
    <source>
        <dbReference type="Proteomes" id="UP000028999"/>
    </source>
</evidence>
<evidence type="ECO:0000313" key="2">
    <source>
        <dbReference type="EMBL" id="CDY58720.1"/>
    </source>
</evidence>
<sequence>MKKREAALEKEGAEVKVKKEEEKVAVEEKKEEEDVAVREPYVSMECFIFL</sequence>
<evidence type="ECO:0000256" key="1">
    <source>
        <dbReference type="SAM" id="Coils"/>
    </source>
</evidence>
<dbReference type="AlphaFoldDB" id="A0A078J6B8"/>
<accession>A0A078J6B8</accession>
<dbReference type="Gramene" id="CDY58720">
    <property type="protein sequence ID" value="CDY58720"/>
    <property type="gene ID" value="GSBRNA2T00025039001"/>
</dbReference>
<dbReference type="EMBL" id="LK033693">
    <property type="protein sequence ID" value="CDY58720.1"/>
    <property type="molecule type" value="Genomic_DNA"/>
</dbReference>
<dbReference type="Proteomes" id="UP000028999">
    <property type="component" value="Unassembled WGS sequence"/>
</dbReference>
<feature type="coiled-coil region" evidence="1">
    <location>
        <begin position="3"/>
        <end position="30"/>
    </location>
</feature>
<gene>
    <name evidence="2" type="primary">BnaC07g50620D</name>
    <name evidence="2" type="ORF">GSBRNA2T00025039001</name>
</gene>
<name>A0A078J6B8_BRANA</name>